<sequence length="511" mass="57636">MPPIPDTPTPLALVQDDDPQLLHQAEQKLTRKRPLSQVFSISRRRSQPEGRALVASSSSPSLVETPSPTTRKRGSQRANTQASTPPDVDTGITLDDSALVDEEFHTDRYEWAIVYENQRGMTVFSIPYYSSLSLLPTDPSPFTLPNASLKRSKQALISLENYPLPDGNWRWVSRCWMIDMRADSGEVQHDGFEYNWMFRRTRWRAQVGSLNAGGWVRRRRWVRLMVRPAKLHVHTPRLGADMEGASPISRTSSKATSDFAQRLNRLSVGSHFPPSLYTQGTDVSSSSASDWAQQIHPDEVWMGDSDGDWQRCRELMRRVGRDGRKLELWKLWFGFYHPDNKASVETEVEDEGKGKGKDTGNRRGKQWTEDSSPMPSELTYAEKLERDYAAVAPREHIINVLREHAKHILSIFIFPESRVQFLKLAAQAGLLAELNIELGIGFDGTDINFWSYVSGLENETGASDLLSTPTSRNVRKLKTLSAPNLVHTQSLPLSSSLSRKGKGRLLDIPDA</sequence>
<proteinExistence type="predicted"/>
<dbReference type="GO" id="GO:0005778">
    <property type="term" value="C:peroxisomal membrane"/>
    <property type="evidence" value="ECO:0007669"/>
    <property type="project" value="UniProtKB-ARBA"/>
</dbReference>
<dbReference type="GO" id="GO:0007031">
    <property type="term" value="P:peroxisome organization"/>
    <property type="evidence" value="ECO:0007669"/>
    <property type="project" value="UniProtKB-ARBA"/>
</dbReference>
<evidence type="ECO:0000259" key="2">
    <source>
        <dbReference type="Pfam" id="PF06398"/>
    </source>
</evidence>
<protein>
    <recommendedName>
        <fullName evidence="2">TECPR1-like DysF domain-containing protein</fullName>
    </recommendedName>
</protein>
<evidence type="ECO:0000313" key="3">
    <source>
        <dbReference type="EMBL" id="KAF5312693.1"/>
    </source>
</evidence>
<gene>
    <name evidence="3" type="ORF">D9619_003177</name>
</gene>
<evidence type="ECO:0000313" key="4">
    <source>
        <dbReference type="Proteomes" id="UP000567179"/>
    </source>
</evidence>
<reference evidence="3 4" key="1">
    <citation type="journal article" date="2020" name="ISME J.">
        <title>Uncovering the hidden diversity of litter-decomposition mechanisms in mushroom-forming fungi.</title>
        <authorList>
            <person name="Floudas D."/>
            <person name="Bentzer J."/>
            <person name="Ahren D."/>
            <person name="Johansson T."/>
            <person name="Persson P."/>
            <person name="Tunlid A."/>
        </authorList>
    </citation>
    <scope>NUCLEOTIDE SEQUENCE [LARGE SCALE GENOMIC DNA]</scope>
    <source>
        <strain evidence="3 4">CBS 101986</strain>
    </source>
</reference>
<feature type="domain" description="TECPR1-like DysF" evidence="2">
    <location>
        <begin position="97"/>
        <end position="223"/>
    </location>
</feature>
<dbReference type="EMBL" id="JAACJJ010000056">
    <property type="protein sequence ID" value="KAF5312693.1"/>
    <property type="molecule type" value="Genomic_DNA"/>
</dbReference>
<dbReference type="Proteomes" id="UP000567179">
    <property type="component" value="Unassembled WGS sequence"/>
</dbReference>
<dbReference type="Pfam" id="PF06398">
    <property type="entry name" value="Pex24p"/>
    <property type="match status" value="1"/>
</dbReference>
<keyword evidence="4" id="KW-1185">Reference proteome</keyword>
<feature type="region of interest" description="Disordered" evidence="1">
    <location>
        <begin position="343"/>
        <end position="374"/>
    </location>
</feature>
<evidence type="ECO:0000256" key="1">
    <source>
        <dbReference type="SAM" id="MobiDB-lite"/>
    </source>
</evidence>
<name>A0A8H5AXH7_9AGAR</name>
<organism evidence="3 4">
    <name type="scientific">Psilocybe cf. subviscida</name>
    <dbReference type="NCBI Taxonomy" id="2480587"/>
    <lineage>
        <taxon>Eukaryota</taxon>
        <taxon>Fungi</taxon>
        <taxon>Dikarya</taxon>
        <taxon>Basidiomycota</taxon>
        <taxon>Agaricomycotina</taxon>
        <taxon>Agaricomycetes</taxon>
        <taxon>Agaricomycetidae</taxon>
        <taxon>Agaricales</taxon>
        <taxon>Agaricineae</taxon>
        <taxon>Strophariaceae</taxon>
        <taxon>Psilocybe</taxon>
    </lineage>
</organism>
<dbReference type="InterPro" id="IPR010482">
    <property type="entry name" value="TECPR1-like_DysF"/>
</dbReference>
<comment type="caution">
    <text evidence="3">The sequence shown here is derived from an EMBL/GenBank/DDBJ whole genome shotgun (WGS) entry which is preliminary data.</text>
</comment>
<feature type="region of interest" description="Disordered" evidence="1">
    <location>
        <begin position="1"/>
        <end position="92"/>
    </location>
</feature>
<dbReference type="OrthoDB" id="72441at2759"/>
<dbReference type="AlphaFoldDB" id="A0A8H5AXH7"/>
<feature type="compositionally biased region" description="Basic and acidic residues" evidence="1">
    <location>
        <begin position="351"/>
        <end position="361"/>
    </location>
</feature>
<accession>A0A8H5AXH7</accession>
<feature type="compositionally biased region" description="Low complexity" evidence="1">
    <location>
        <begin position="56"/>
        <end position="69"/>
    </location>
</feature>